<name>A0AAD5VAS1_9APHY</name>
<sequence length="276" mass="29884">MRDLDRHISDYDLFSFVERTVTASAFGLVLLVLEAHLTLSCQIRAPSTLVINTRRHLSLFSTMAQSVPITGDVDLTDIRLQSLLGLHPTSTALSTPIRALASHATNASSSPEVKAYSDAVYFNYHSLGISLLFKPVGGYKPKTGQRRDELQEDSLELDGIDIYHSPKGGTGKVSYTTIPVNPIALELASIPGRTRPATIQVTPETTGKDFVACLGEPDRKGGGAGPSSGSIGIWCEWTKDGIMVEFGGDESRGPQAWERGKDATWKVITLFRPPIS</sequence>
<gene>
    <name evidence="1" type="ORF">NLI96_g1341</name>
</gene>
<dbReference type="AlphaFoldDB" id="A0AAD5VAS1"/>
<comment type="caution">
    <text evidence="1">The sequence shown here is derived from an EMBL/GenBank/DDBJ whole genome shotgun (WGS) entry which is preliminary data.</text>
</comment>
<organism evidence="1 2">
    <name type="scientific">Meripilus lineatus</name>
    <dbReference type="NCBI Taxonomy" id="2056292"/>
    <lineage>
        <taxon>Eukaryota</taxon>
        <taxon>Fungi</taxon>
        <taxon>Dikarya</taxon>
        <taxon>Basidiomycota</taxon>
        <taxon>Agaricomycotina</taxon>
        <taxon>Agaricomycetes</taxon>
        <taxon>Polyporales</taxon>
        <taxon>Meripilaceae</taxon>
        <taxon>Meripilus</taxon>
    </lineage>
</organism>
<dbReference type="Proteomes" id="UP001212997">
    <property type="component" value="Unassembled WGS sequence"/>
</dbReference>
<dbReference type="EMBL" id="JANAWD010000026">
    <property type="protein sequence ID" value="KAJ3490557.1"/>
    <property type="molecule type" value="Genomic_DNA"/>
</dbReference>
<reference evidence="1" key="1">
    <citation type="submission" date="2022-07" db="EMBL/GenBank/DDBJ databases">
        <title>Genome Sequence of Physisporinus lineatus.</title>
        <authorList>
            <person name="Buettner E."/>
        </authorList>
    </citation>
    <scope>NUCLEOTIDE SEQUENCE</scope>
    <source>
        <strain evidence="1">VT162</strain>
    </source>
</reference>
<evidence type="ECO:0000313" key="1">
    <source>
        <dbReference type="EMBL" id="KAJ3490557.1"/>
    </source>
</evidence>
<protein>
    <submittedName>
        <fullName evidence="1">Uncharacterized protein</fullName>
    </submittedName>
</protein>
<proteinExistence type="predicted"/>
<keyword evidence="2" id="KW-1185">Reference proteome</keyword>
<evidence type="ECO:0000313" key="2">
    <source>
        <dbReference type="Proteomes" id="UP001212997"/>
    </source>
</evidence>
<accession>A0AAD5VAS1</accession>